<dbReference type="InterPro" id="IPR004154">
    <property type="entry name" value="Anticodon-bd"/>
</dbReference>
<dbReference type="EMBL" id="CAEZSF010000130">
    <property type="protein sequence ID" value="CAB4545639.1"/>
    <property type="molecule type" value="Genomic_DNA"/>
</dbReference>
<reference evidence="2" key="1">
    <citation type="submission" date="2020-05" db="EMBL/GenBank/DDBJ databases">
        <authorList>
            <person name="Chiriac C."/>
            <person name="Salcher M."/>
            <person name="Ghai R."/>
            <person name="Kavagutti S V."/>
        </authorList>
    </citation>
    <scope>NUCLEOTIDE SEQUENCE</scope>
</reference>
<dbReference type="InterPro" id="IPR036621">
    <property type="entry name" value="Anticodon-bd_dom_sf"/>
</dbReference>
<accession>A0A6J6C4W3</accession>
<dbReference type="Pfam" id="PF03129">
    <property type="entry name" value="HGTP_anticodon"/>
    <property type="match status" value="1"/>
</dbReference>
<name>A0A6J6C4W3_9ZZZZ</name>
<evidence type="ECO:0000259" key="1">
    <source>
        <dbReference type="Pfam" id="PF03129"/>
    </source>
</evidence>
<proteinExistence type="predicted"/>
<evidence type="ECO:0000313" key="2">
    <source>
        <dbReference type="EMBL" id="CAB4545639.1"/>
    </source>
</evidence>
<dbReference type="Gene3D" id="3.40.50.800">
    <property type="entry name" value="Anticodon-binding domain"/>
    <property type="match status" value="1"/>
</dbReference>
<gene>
    <name evidence="2" type="ORF">UFOPK1358_01295</name>
</gene>
<protein>
    <submittedName>
        <fullName evidence="2">Unannotated protein</fullName>
    </submittedName>
</protein>
<dbReference type="AlphaFoldDB" id="A0A6J6C4W3"/>
<feature type="domain" description="Anticodon-binding" evidence="1">
    <location>
        <begin position="2"/>
        <end position="56"/>
    </location>
</feature>
<dbReference type="SUPFAM" id="SSF52954">
    <property type="entry name" value="Class II aaRS ABD-related"/>
    <property type="match status" value="1"/>
</dbReference>
<sequence>MKSQMKSADRSGARFALIVGEDELAVDEVTLRPMLGRPADGEQRRVGRSDLLGELNRYCGQIDPTNPRTIS</sequence>
<organism evidence="2">
    <name type="scientific">freshwater metagenome</name>
    <dbReference type="NCBI Taxonomy" id="449393"/>
    <lineage>
        <taxon>unclassified sequences</taxon>
        <taxon>metagenomes</taxon>
        <taxon>ecological metagenomes</taxon>
    </lineage>
</organism>